<dbReference type="Proteomes" id="UP001154095">
    <property type="component" value="Chromosome"/>
</dbReference>
<comment type="similarity">
    <text evidence="2">Belongs to the glycosyl hydrolase 88 family.</text>
</comment>
<dbReference type="GO" id="GO:0000272">
    <property type="term" value="P:polysaccharide catabolic process"/>
    <property type="evidence" value="ECO:0007669"/>
    <property type="project" value="TreeGrafter"/>
</dbReference>
<dbReference type="Proteomes" id="UP001154111">
    <property type="component" value="Chromosome"/>
</dbReference>
<dbReference type="RefSeq" id="WP_013853183.1">
    <property type="nucleotide sequence ID" value="NZ_OW659477.1"/>
</dbReference>
<evidence type="ECO:0000256" key="2">
    <source>
        <dbReference type="ARBA" id="ARBA00038358"/>
    </source>
</evidence>
<feature type="binding site" evidence="4">
    <location>
        <position position="116"/>
    </location>
    <ligand>
        <name>substrate</name>
    </ligand>
</feature>
<evidence type="ECO:0000313" key="6">
    <source>
        <dbReference type="EMBL" id="CAH2763267.1"/>
    </source>
</evidence>
<dbReference type="Gene3D" id="1.50.10.10">
    <property type="match status" value="1"/>
</dbReference>
<evidence type="ECO:0000256" key="1">
    <source>
        <dbReference type="ARBA" id="ARBA00022801"/>
    </source>
</evidence>
<dbReference type="GO" id="GO:0052757">
    <property type="term" value="F:chondroitin hydrolase activity"/>
    <property type="evidence" value="ECO:0007669"/>
    <property type="project" value="TreeGrafter"/>
</dbReference>
<feature type="binding site" evidence="4">
    <location>
        <position position="236"/>
    </location>
    <ligand>
        <name>substrate</name>
    </ligand>
</feature>
<organism evidence="6 8">
    <name type="scientific">Erysipelothrix amsterdamensis</name>
    <dbReference type="NCBI Taxonomy" id="2929157"/>
    <lineage>
        <taxon>Bacteria</taxon>
        <taxon>Bacillati</taxon>
        <taxon>Bacillota</taxon>
        <taxon>Erysipelotrichia</taxon>
        <taxon>Erysipelotrichales</taxon>
        <taxon>Erysipelotrichaceae</taxon>
        <taxon>Erysipelothrix</taxon>
    </lineage>
</organism>
<dbReference type="EMBL" id="OW659477">
    <property type="protein sequence ID" value="CAH2763267.1"/>
    <property type="molecule type" value="Genomic_DNA"/>
</dbReference>
<dbReference type="GeneID" id="41396789"/>
<keyword evidence="1 6" id="KW-0378">Hydrolase</keyword>
<protein>
    <submittedName>
        <fullName evidence="6">Glycoside hydrolase family 88 protein</fullName>
        <ecNumber evidence="6">3.2.1.180</ecNumber>
    </submittedName>
</protein>
<feature type="binding site" evidence="4">
    <location>
        <position position="234"/>
    </location>
    <ligand>
        <name>substrate</name>
    </ligand>
</feature>
<feature type="binding site" evidence="4">
    <location>
        <position position="368"/>
    </location>
    <ligand>
        <name>substrate</name>
    </ligand>
</feature>
<dbReference type="EC" id="3.2.1.180" evidence="6"/>
<reference evidence="6" key="1">
    <citation type="submission" date="2022-04" db="EMBL/GenBank/DDBJ databases">
        <authorList>
            <person name="Forde T."/>
        </authorList>
    </citation>
    <scope>NUCLEOTIDE SEQUENCE</scope>
    <source>
        <strain evidence="6">A18Y016a</strain>
        <strain evidence="5">A18Y020d</strain>
    </source>
</reference>
<sequence>MEKHIKQVTIEPIRDIDIFKNATLLTKEEVKQAIEDTIKKIDLNMEHIGERFPWSATKDLKYPIIDNIEWTDGFWTGLLWLAYEYTGDEKYRELADKNVDSFHHRVVNDIEIDHHDLGFLYSLSCVASYKLTGSEKAKEAAILAADKLITRWQEKGEFIQAWGEYNNPEHYRFIIDCLLNIPLLYWATEVTGDDKYANIAERHFYTSCQYVIRDDASAFHTFYMDPETGGPVRGATRQGYNDESSWARGQAWGVYGIPLNYRYTHEDEVFPLHEGMTNYFLNRLPKDFVCYWDLIFTDGDDQSRDSSAAAIAVCGMLEMIKYMKNDELKTVYEGASHTILRSLIDNYTKTTHEPGNPVLYHGVYSWHSGKGVDEGNIWGDYYYLEALMRLYKDWELYW</sequence>
<evidence type="ECO:0000313" key="5">
    <source>
        <dbReference type="EMBL" id="CAH2763231.1"/>
    </source>
</evidence>
<dbReference type="InterPro" id="IPR008928">
    <property type="entry name" value="6-hairpin_glycosidase_sf"/>
</dbReference>
<dbReference type="PANTHER" id="PTHR36845">
    <property type="entry name" value="HYDROLASE, PUTATIVE (AFU_ORTHOLOGUE AFUA_7G05090)-RELATED"/>
    <property type="match status" value="1"/>
</dbReference>
<feature type="active site" description="Nucleophile" evidence="3">
    <location>
        <position position="116"/>
    </location>
</feature>
<dbReference type="AlphaFoldDB" id="A0AAU9VKM4"/>
<keyword evidence="7" id="KW-1185">Reference proteome</keyword>
<dbReference type="EMBL" id="OW659496">
    <property type="protein sequence ID" value="CAH2763231.1"/>
    <property type="molecule type" value="Genomic_DNA"/>
</dbReference>
<gene>
    <name evidence="6" type="primary">ugl</name>
    <name evidence="6" type="ORF">ERYAMS2_01641</name>
    <name evidence="5" type="ORF">ERYAMS_01346</name>
</gene>
<dbReference type="InterPro" id="IPR010905">
    <property type="entry name" value="Glyco_hydro_88"/>
</dbReference>
<evidence type="ECO:0000313" key="8">
    <source>
        <dbReference type="Proteomes" id="UP001154111"/>
    </source>
</evidence>
<evidence type="ECO:0000256" key="4">
    <source>
        <dbReference type="PIRSR" id="PIRSR610905-2"/>
    </source>
</evidence>
<dbReference type="InterPro" id="IPR012341">
    <property type="entry name" value="6hp_glycosidase-like_sf"/>
</dbReference>
<feature type="binding site" evidence="4">
    <location>
        <position position="365"/>
    </location>
    <ligand>
        <name>substrate</name>
    </ligand>
</feature>
<feature type="binding site" evidence="4">
    <location>
        <position position="252"/>
    </location>
    <ligand>
        <name>substrate</name>
    </ligand>
</feature>
<evidence type="ECO:0000256" key="3">
    <source>
        <dbReference type="PIRSR" id="PIRSR610905-1"/>
    </source>
</evidence>
<dbReference type="GO" id="GO:0102212">
    <property type="term" value="F:unsaturated chondroitin disaccharide hydrolase activity"/>
    <property type="evidence" value="ECO:0007669"/>
    <property type="project" value="UniProtKB-EC"/>
</dbReference>
<name>A0AAU9VKM4_9FIRM</name>
<feature type="binding site" evidence="4">
    <location>
        <position position="176"/>
    </location>
    <ligand>
        <name>substrate</name>
    </ligand>
</feature>
<proteinExistence type="inferred from homology"/>
<dbReference type="SUPFAM" id="SSF48208">
    <property type="entry name" value="Six-hairpin glycosidases"/>
    <property type="match status" value="1"/>
</dbReference>
<evidence type="ECO:0000313" key="7">
    <source>
        <dbReference type="Proteomes" id="UP001154095"/>
    </source>
</evidence>
<accession>A0AAU9VKM4</accession>
<feature type="active site" description="Proton donor" evidence="3">
    <location>
        <position position="176"/>
    </location>
</feature>
<keyword evidence="6" id="KW-0326">Glycosidase</keyword>
<dbReference type="Pfam" id="PF07470">
    <property type="entry name" value="Glyco_hydro_88"/>
    <property type="match status" value="1"/>
</dbReference>
<dbReference type="InterPro" id="IPR052369">
    <property type="entry name" value="UG_Glycosaminoglycan_Hydrolase"/>
</dbReference>
<dbReference type="PANTHER" id="PTHR36845:SF1">
    <property type="entry name" value="HYDROLASE, PUTATIVE (AFU_ORTHOLOGUE AFUA_7G05090)-RELATED"/>
    <property type="match status" value="1"/>
</dbReference>
<feature type="binding site" evidence="4">
    <location>
        <position position="248"/>
    </location>
    <ligand>
        <name>substrate</name>
    </ligand>
</feature>